<dbReference type="EMBL" id="MFIF01000005">
    <property type="protein sequence ID" value="OGF87470.1"/>
    <property type="molecule type" value="Genomic_DNA"/>
</dbReference>
<proteinExistence type="predicted"/>
<accession>A0A1F5XHU8</accession>
<comment type="caution">
    <text evidence="2">The sequence shown here is derived from an EMBL/GenBank/DDBJ whole genome shotgun (WGS) entry which is preliminary data.</text>
</comment>
<reference evidence="2 3" key="1">
    <citation type="journal article" date="2016" name="Nat. Commun.">
        <title>Thousands of microbial genomes shed light on interconnected biogeochemical processes in an aquifer system.</title>
        <authorList>
            <person name="Anantharaman K."/>
            <person name="Brown C.T."/>
            <person name="Hug L.A."/>
            <person name="Sharon I."/>
            <person name="Castelle C.J."/>
            <person name="Probst A.J."/>
            <person name="Thomas B.C."/>
            <person name="Singh A."/>
            <person name="Wilkins M.J."/>
            <person name="Karaoz U."/>
            <person name="Brodie E.L."/>
            <person name="Williams K.H."/>
            <person name="Hubbard S.S."/>
            <person name="Banfield J.F."/>
        </authorList>
    </citation>
    <scope>NUCLEOTIDE SEQUENCE [LARGE SCALE GENOMIC DNA]</scope>
</reference>
<evidence type="ECO:0000313" key="3">
    <source>
        <dbReference type="Proteomes" id="UP000177346"/>
    </source>
</evidence>
<protein>
    <recommendedName>
        <fullName evidence="4">LTD domain-containing protein</fullName>
    </recommendedName>
</protein>
<evidence type="ECO:0008006" key="4">
    <source>
        <dbReference type="Google" id="ProtNLM"/>
    </source>
</evidence>
<evidence type="ECO:0000256" key="1">
    <source>
        <dbReference type="SAM" id="MobiDB-lite"/>
    </source>
</evidence>
<feature type="compositionally biased region" description="Pro residues" evidence="1">
    <location>
        <begin position="44"/>
        <end position="58"/>
    </location>
</feature>
<feature type="region of interest" description="Disordered" evidence="1">
    <location>
        <begin position="30"/>
        <end position="63"/>
    </location>
</feature>
<gene>
    <name evidence="2" type="ORF">A3B19_02725</name>
</gene>
<organism evidence="2 3">
    <name type="scientific">Candidatus Giovannonibacteria bacterium RIFCSPLOWO2_01_FULL_46_32</name>
    <dbReference type="NCBI Taxonomy" id="1798353"/>
    <lineage>
        <taxon>Bacteria</taxon>
        <taxon>Candidatus Giovannoniibacteriota</taxon>
    </lineage>
</organism>
<sequence>MNKDVMWLIFVLIIVGIVFGFQRKNINLFSQTPSGNVNQTTPAKTPPATTPAPAPAPTPATAKPPALRLGLGQVYSTQPAQEYIVLEHFDFDNKQAISISGMKLQNRDRVSGTVGKNEYGGDIYLNYGERAAIVTGESPLGKNFKLNKCSGYFNQNNSLPVYTSCPSLSDLPQPRNLNNKCIQYIESLPNCAVPNINADTGIDNTCAEFVIQHASYVGCVADHKNDTDFDQRHWLIYLGKNAEMWGSRRDLIQLFDQLGKLIAEISY</sequence>
<dbReference type="Proteomes" id="UP000177346">
    <property type="component" value="Unassembled WGS sequence"/>
</dbReference>
<evidence type="ECO:0000313" key="2">
    <source>
        <dbReference type="EMBL" id="OGF87470.1"/>
    </source>
</evidence>
<feature type="compositionally biased region" description="Polar residues" evidence="1">
    <location>
        <begin position="30"/>
        <end position="39"/>
    </location>
</feature>
<name>A0A1F5XHU8_9BACT</name>
<dbReference type="AlphaFoldDB" id="A0A1F5XHU8"/>